<feature type="domain" description="3-hydroxyisobutyrate dehydrogenase-like NAD-binding" evidence="5">
    <location>
        <begin position="163"/>
        <end position="283"/>
    </location>
</feature>
<dbReference type="GO" id="GO:0016616">
    <property type="term" value="F:oxidoreductase activity, acting on the CH-OH group of donors, NAD or NADP as acceptor"/>
    <property type="evidence" value="ECO:0007669"/>
    <property type="project" value="TreeGrafter"/>
</dbReference>
<dbReference type="InterPro" id="IPR008927">
    <property type="entry name" value="6-PGluconate_DH-like_C_sf"/>
</dbReference>
<evidence type="ECO:0000259" key="5">
    <source>
        <dbReference type="Pfam" id="PF14833"/>
    </source>
</evidence>
<dbReference type="RefSeq" id="WP_094796146.1">
    <property type="nucleotide sequence ID" value="NZ_NEVI01000006.1"/>
</dbReference>
<dbReference type="Gene3D" id="1.10.1040.10">
    <property type="entry name" value="N-(1-d-carboxylethyl)-l-norvaline Dehydrogenase, domain 2"/>
    <property type="match status" value="1"/>
</dbReference>
<dbReference type="InterPro" id="IPR013328">
    <property type="entry name" value="6PGD_dom2"/>
</dbReference>
<evidence type="ECO:0000256" key="1">
    <source>
        <dbReference type="ARBA" id="ARBA00023002"/>
    </source>
</evidence>
<evidence type="ECO:0000259" key="4">
    <source>
        <dbReference type="Pfam" id="PF03446"/>
    </source>
</evidence>
<dbReference type="EMBL" id="NEVK01000003">
    <property type="protein sequence ID" value="OZI24800.1"/>
    <property type="molecule type" value="Genomic_DNA"/>
</dbReference>
<keyword evidence="1" id="KW-0560">Oxidoreductase</keyword>
<dbReference type="PANTHER" id="PTHR22981:SF7">
    <property type="entry name" value="3-HYDROXYISOBUTYRATE DEHYDROGENASE, MITOCHONDRIAL"/>
    <property type="match status" value="1"/>
</dbReference>
<dbReference type="Proteomes" id="UP000216947">
    <property type="component" value="Unassembled WGS sequence"/>
</dbReference>
<dbReference type="OrthoDB" id="9777604at2"/>
<dbReference type="InterPro" id="IPR029154">
    <property type="entry name" value="HIBADH-like_NADP-bd"/>
</dbReference>
<feature type="domain" description="6-phosphogluconate dehydrogenase NADP-binding" evidence="4">
    <location>
        <begin position="6"/>
        <end position="157"/>
    </location>
</feature>
<evidence type="ECO:0000256" key="2">
    <source>
        <dbReference type="ARBA" id="ARBA00023027"/>
    </source>
</evidence>
<comment type="caution">
    <text evidence="6">The sequence shown here is derived from an EMBL/GenBank/DDBJ whole genome shotgun (WGS) entry which is preliminary data.</text>
</comment>
<reference evidence="7" key="1">
    <citation type="submission" date="2017-05" db="EMBL/GenBank/DDBJ databases">
        <title>Complete and WGS of Bordetella genogroups.</title>
        <authorList>
            <person name="Spilker T."/>
            <person name="Lipuma J."/>
        </authorList>
    </citation>
    <scope>NUCLEOTIDE SEQUENCE [LARGE SCALE GENOMIC DNA]</scope>
    <source>
        <strain evidence="7">AU18089</strain>
    </source>
</reference>
<name>A0A261RJL8_9BORD</name>
<dbReference type="SUPFAM" id="SSF51735">
    <property type="entry name" value="NAD(P)-binding Rossmann-fold domains"/>
    <property type="match status" value="1"/>
</dbReference>
<accession>A0A261RJL8</accession>
<dbReference type="AlphaFoldDB" id="A0A261RJL8"/>
<dbReference type="Pfam" id="PF14833">
    <property type="entry name" value="NAD_binding_11"/>
    <property type="match status" value="1"/>
</dbReference>
<dbReference type="Pfam" id="PF03446">
    <property type="entry name" value="NAD_binding_2"/>
    <property type="match status" value="1"/>
</dbReference>
<feature type="active site" evidence="3">
    <location>
        <position position="169"/>
    </location>
</feature>
<dbReference type="GO" id="GO:0051287">
    <property type="term" value="F:NAD binding"/>
    <property type="evidence" value="ECO:0007669"/>
    <property type="project" value="InterPro"/>
</dbReference>
<evidence type="ECO:0000256" key="3">
    <source>
        <dbReference type="PIRSR" id="PIRSR000103-1"/>
    </source>
</evidence>
<proteinExistence type="predicted"/>
<evidence type="ECO:0000313" key="6">
    <source>
        <dbReference type="EMBL" id="OZI24800.1"/>
    </source>
</evidence>
<protein>
    <submittedName>
        <fullName evidence="6">Oxidoreductase</fullName>
    </submittedName>
</protein>
<dbReference type="InterPro" id="IPR006115">
    <property type="entry name" value="6PGDH_NADP-bd"/>
</dbReference>
<dbReference type="InterPro" id="IPR036291">
    <property type="entry name" value="NAD(P)-bd_dom_sf"/>
</dbReference>
<dbReference type="PIRSF" id="PIRSF000103">
    <property type="entry name" value="HIBADH"/>
    <property type="match status" value="1"/>
</dbReference>
<dbReference type="SUPFAM" id="SSF48179">
    <property type="entry name" value="6-phosphogluconate dehydrogenase C-terminal domain-like"/>
    <property type="match status" value="1"/>
</dbReference>
<dbReference type="GO" id="GO:0050661">
    <property type="term" value="F:NADP binding"/>
    <property type="evidence" value="ECO:0007669"/>
    <property type="project" value="InterPro"/>
</dbReference>
<evidence type="ECO:0000313" key="7">
    <source>
        <dbReference type="Proteomes" id="UP000216947"/>
    </source>
</evidence>
<keyword evidence="7" id="KW-1185">Reference proteome</keyword>
<dbReference type="PANTHER" id="PTHR22981">
    <property type="entry name" value="3-HYDROXYISOBUTYRATE DEHYDROGENASE-RELATED"/>
    <property type="match status" value="1"/>
</dbReference>
<dbReference type="Gene3D" id="3.40.50.720">
    <property type="entry name" value="NAD(P)-binding Rossmann-like Domain"/>
    <property type="match status" value="1"/>
</dbReference>
<organism evidence="6 7">
    <name type="scientific">Bordetella genomosp. 7</name>
    <dbReference type="NCBI Taxonomy" id="1416805"/>
    <lineage>
        <taxon>Bacteria</taxon>
        <taxon>Pseudomonadati</taxon>
        <taxon>Pseudomonadota</taxon>
        <taxon>Betaproteobacteria</taxon>
        <taxon>Burkholderiales</taxon>
        <taxon>Alcaligenaceae</taxon>
        <taxon>Bordetella</taxon>
    </lineage>
</organism>
<keyword evidence="2" id="KW-0520">NAD</keyword>
<dbReference type="InterPro" id="IPR015815">
    <property type="entry name" value="HIBADH-related"/>
</dbReference>
<gene>
    <name evidence="6" type="ORF">CAL19_04745</name>
</gene>
<sequence length="294" mass="29890">MDSDVIGFVGIGKMGQPMARRLVDAGMRLVVYDVDAGATAPLVALGAKAAGSVSEVADAAGTVLLSLPAPRVVQDVVAQLAGGAKVKRVVDFSTIGPAAAASAAATLDARGIAYIDAPVSGGVPGAQAGTLAVMVSCPKALFETLQELLGTFGKTFHVGEQAGQAQTMKLANNLLSATAIAISSEAMAMGVKAGLDPRVMLDIINAGSGRNSATQDKFPRAVLTGTFDYGFGTGLAYKDVRLCIDEAEQLGVPMVIGAAVRQMLAITNSLYGPGSDYTSVCRVVESWAGVEVRG</sequence>